<feature type="coiled-coil region" evidence="6">
    <location>
        <begin position="196"/>
        <end position="228"/>
    </location>
</feature>
<comment type="subunit">
    <text evidence="1">Self-associates forming complexes of several hundred monomers.</text>
</comment>
<evidence type="ECO:0000256" key="2">
    <source>
        <dbReference type="ARBA" id="ARBA00016807"/>
    </source>
</evidence>
<evidence type="ECO:0000313" key="9">
    <source>
        <dbReference type="Proteomes" id="UP001231518"/>
    </source>
</evidence>
<evidence type="ECO:0000313" key="8">
    <source>
        <dbReference type="EMBL" id="KAJ8714436.1"/>
    </source>
</evidence>
<evidence type="ECO:0000256" key="4">
    <source>
        <dbReference type="ARBA" id="ARBA00023163"/>
    </source>
</evidence>
<comment type="function">
    <text evidence="5">Involved in transvection phenomena (= synapsis-dependent gene expression), where the synaptic pairing of chromosomes carrying genes with which zeste interacts influences the expression of these genes. Zeste binds to DNA and stimulates transcription from a nearby promoter.</text>
</comment>
<dbReference type="EMBL" id="JARGEI010000019">
    <property type="protein sequence ID" value="KAJ8714436.1"/>
    <property type="molecule type" value="Genomic_DNA"/>
</dbReference>
<dbReference type="Proteomes" id="UP001231518">
    <property type="component" value="Chromosome 13"/>
</dbReference>
<keyword evidence="9" id="KW-1185">Reference proteome</keyword>
<comment type="caution">
    <text evidence="8">The sequence shown here is derived from an EMBL/GenBank/DDBJ whole genome shotgun (WGS) entry which is preliminary data.</text>
</comment>
<evidence type="ECO:0000256" key="5">
    <source>
        <dbReference type="ARBA" id="ARBA00025466"/>
    </source>
</evidence>
<dbReference type="AlphaFoldDB" id="A0AAD7YFP9"/>
<feature type="domain" description="Myb/SANT-like DNA-binding" evidence="7">
    <location>
        <begin position="9"/>
        <end position="81"/>
    </location>
</feature>
<protein>
    <recommendedName>
        <fullName evidence="2">Regulatory protein zeste</fullName>
    </recommendedName>
</protein>
<gene>
    <name evidence="8" type="ORF">PYW07_002661</name>
</gene>
<keyword evidence="4" id="KW-0804">Transcription</keyword>
<evidence type="ECO:0000256" key="6">
    <source>
        <dbReference type="SAM" id="Coils"/>
    </source>
</evidence>
<evidence type="ECO:0000256" key="1">
    <source>
        <dbReference type="ARBA" id="ARBA00011764"/>
    </source>
</evidence>
<sequence>MGSEIMKGKPLSKEETKCLVGLIENNKIILSKTTNATINKLKAEEWVRLTKRFNATAAVHRRTPRQLRLKWENLKKSARKRCFNIRMNQIQTDGPLDYTPSDDVLDRVADVLGSTATGFIDKKPDISILGDGDGSGDGFIGGPAEVLPIHYDPGLKNSHSVPVSIDPGKRNAKTADDGKAARNIALAEYYIAKKHCVDAQLQNILLQNENLRLENEKLKLELERLKNKS</sequence>
<reference evidence="8" key="1">
    <citation type="submission" date="2023-03" db="EMBL/GenBank/DDBJ databases">
        <title>Chromosome-level genomes of two armyworms, Mythimna separata and Mythimna loreyi, provide insights into the biosynthesis and reception of sex pheromones.</title>
        <authorList>
            <person name="Zhao H."/>
        </authorList>
    </citation>
    <scope>NUCLEOTIDE SEQUENCE</scope>
    <source>
        <strain evidence="8">BeijingLab</strain>
        <tissue evidence="8">Pupa</tissue>
    </source>
</reference>
<accession>A0AAD7YFP9</accession>
<keyword evidence="3" id="KW-0805">Transcription regulation</keyword>
<evidence type="ECO:0000256" key="3">
    <source>
        <dbReference type="ARBA" id="ARBA00023015"/>
    </source>
</evidence>
<name>A0AAD7YFP9_MYTSE</name>
<keyword evidence="6" id="KW-0175">Coiled coil</keyword>
<dbReference type="Pfam" id="PF13873">
    <property type="entry name" value="Myb_DNA-bind_5"/>
    <property type="match status" value="1"/>
</dbReference>
<evidence type="ECO:0000259" key="7">
    <source>
        <dbReference type="Pfam" id="PF13873"/>
    </source>
</evidence>
<proteinExistence type="predicted"/>
<dbReference type="InterPro" id="IPR028002">
    <property type="entry name" value="Myb_DNA-bind_5"/>
</dbReference>
<organism evidence="8 9">
    <name type="scientific">Mythimna separata</name>
    <name type="common">Oriental armyworm</name>
    <name type="synonym">Pseudaletia separata</name>
    <dbReference type="NCBI Taxonomy" id="271217"/>
    <lineage>
        <taxon>Eukaryota</taxon>
        <taxon>Metazoa</taxon>
        <taxon>Ecdysozoa</taxon>
        <taxon>Arthropoda</taxon>
        <taxon>Hexapoda</taxon>
        <taxon>Insecta</taxon>
        <taxon>Pterygota</taxon>
        <taxon>Neoptera</taxon>
        <taxon>Endopterygota</taxon>
        <taxon>Lepidoptera</taxon>
        <taxon>Glossata</taxon>
        <taxon>Ditrysia</taxon>
        <taxon>Noctuoidea</taxon>
        <taxon>Noctuidae</taxon>
        <taxon>Noctuinae</taxon>
        <taxon>Hadenini</taxon>
        <taxon>Mythimna</taxon>
    </lineage>
</organism>